<reference evidence="4 5" key="1">
    <citation type="submission" date="2024-04" db="EMBL/GenBank/DDBJ databases">
        <title>Genome assembly C_amara_ONT_v2.</title>
        <authorList>
            <person name="Yant L."/>
            <person name="Moore C."/>
            <person name="Slenker M."/>
        </authorList>
    </citation>
    <scope>NUCLEOTIDE SEQUENCE [LARGE SCALE GENOMIC DNA]</scope>
    <source>
        <tissue evidence="4">Leaf</tissue>
    </source>
</reference>
<comment type="caution">
    <text evidence="4">The sequence shown here is derived from an EMBL/GenBank/DDBJ whole genome shotgun (WGS) entry which is preliminary data.</text>
</comment>
<evidence type="ECO:0000259" key="3">
    <source>
        <dbReference type="Pfam" id="PF08646"/>
    </source>
</evidence>
<organism evidence="4 5">
    <name type="scientific">Cardamine amara subsp. amara</name>
    <dbReference type="NCBI Taxonomy" id="228776"/>
    <lineage>
        <taxon>Eukaryota</taxon>
        <taxon>Viridiplantae</taxon>
        <taxon>Streptophyta</taxon>
        <taxon>Embryophyta</taxon>
        <taxon>Tracheophyta</taxon>
        <taxon>Spermatophyta</taxon>
        <taxon>Magnoliopsida</taxon>
        <taxon>eudicotyledons</taxon>
        <taxon>Gunneridae</taxon>
        <taxon>Pentapetalae</taxon>
        <taxon>rosids</taxon>
        <taxon>malvids</taxon>
        <taxon>Brassicales</taxon>
        <taxon>Brassicaceae</taxon>
        <taxon>Cardamineae</taxon>
        <taxon>Cardamine</taxon>
    </lineage>
</organism>
<feature type="compositionally biased region" description="Basic and acidic residues" evidence="1">
    <location>
        <begin position="385"/>
        <end position="407"/>
    </location>
</feature>
<evidence type="ECO:0008006" key="6">
    <source>
        <dbReference type="Google" id="ProtNLM"/>
    </source>
</evidence>
<keyword evidence="5" id="KW-1185">Reference proteome</keyword>
<dbReference type="Pfam" id="PF08646">
    <property type="entry name" value="Rep_fac-A_C"/>
    <property type="match status" value="1"/>
</dbReference>
<dbReference type="PANTHER" id="PTHR47165">
    <property type="entry name" value="OS03G0429900 PROTEIN"/>
    <property type="match status" value="1"/>
</dbReference>
<dbReference type="SUPFAM" id="SSF50249">
    <property type="entry name" value="Nucleic acid-binding proteins"/>
    <property type="match status" value="2"/>
</dbReference>
<evidence type="ECO:0000313" key="5">
    <source>
        <dbReference type="Proteomes" id="UP001558713"/>
    </source>
</evidence>
<proteinExistence type="predicted"/>
<dbReference type="PANTHER" id="PTHR47165:SF4">
    <property type="entry name" value="OS03G0429900 PROTEIN"/>
    <property type="match status" value="1"/>
</dbReference>
<dbReference type="CDD" id="cd04480">
    <property type="entry name" value="RPA1_DBD_A_like"/>
    <property type="match status" value="1"/>
</dbReference>
<evidence type="ECO:0000259" key="2">
    <source>
        <dbReference type="Pfam" id="PF02721"/>
    </source>
</evidence>
<gene>
    <name evidence="4" type="ORF">V5N11_006018</name>
</gene>
<dbReference type="InterPro" id="IPR012340">
    <property type="entry name" value="NA-bd_OB-fold"/>
</dbReference>
<evidence type="ECO:0000313" key="4">
    <source>
        <dbReference type="EMBL" id="KAL1220394.1"/>
    </source>
</evidence>
<feature type="domain" description="Replication factor A C-terminal" evidence="3">
    <location>
        <begin position="237"/>
        <end position="372"/>
    </location>
</feature>
<dbReference type="InterPro" id="IPR003871">
    <property type="entry name" value="RFA1B/D_OB_1st"/>
</dbReference>
<dbReference type="Proteomes" id="UP001558713">
    <property type="component" value="Unassembled WGS sequence"/>
</dbReference>
<dbReference type="InterPro" id="IPR013955">
    <property type="entry name" value="Rep_factor-A_C"/>
</dbReference>
<feature type="domain" description="Replication protein A 70 kDa DNA-binding subunit B/D first OB fold" evidence="2">
    <location>
        <begin position="28"/>
        <end position="116"/>
    </location>
</feature>
<evidence type="ECO:0000256" key="1">
    <source>
        <dbReference type="SAM" id="MobiDB-lite"/>
    </source>
</evidence>
<protein>
    <recommendedName>
        <fullName evidence="6">Replication factor A C-terminal domain-containing protein</fullName>
    </recommendedName>
</protein>
<dbReference type="EMBL" id="JBANAX010000155">
    <property type="protein sequence ID" value="KAL1220394.1"/>
    <property type="molecule type" value="Genomic_DNA"/>
</dbReference>
<dbReference type="Gene3D" id="2.40.50.140">
    <property type="entry name" value="Nucleic acid-binding proteins"/>
    <property type="match status" value="2"/>
</dbReference>
<name>A0ABD1BT89_CARAN</name>
<sequence>MAPSAASAKPASPKTFDDLDGDFCKDEVLVRLIHFWEARNHTRGNALLGIELLFIDTKSTTMQGFIPANSIFRYEDSLKRNALYKLKNFIINPRKKVYRVSDHKSAIFFTNQTSLDEITNGDQTLDLQKFRIRPYNDFAAIADQNGDLYDVIGQIRLITGDNLHTPTSLAEAPQVANGRAKDKVFLHLFMKELGEEGNNTLTLNSSSSAITKIETVTIKDIYKFIEEENPQRASFICVATIVGVLGERGWKYISCTGCNTMLEKSDTTLLCKTCNTPNTIGVVRFRFEISVRDENNDVTTFVIFDQEGTNLTGRKAPDVSREMLEDGGSEGSNNKIPECILDIVGRTCKFQLKLTHFNFRTSRQTMTVSRIVEGKIDVNAMGSEETMKKKENKAKDGVTTGKDKQKLEFLQPEEPTTKKLEKRPRLT</sequence>
<dbReference type="AlphaFoldDB" id="A0ABD1BT89"/>
<feature type="region of interest" description="Disordered" evidence="1">
    <location>
        <begin position="383"/>
        <end position="427"/>
    </location>
</feature>
<dbReference type="Pfam" id="PF02721">
    <property type="entry name" value="DUF223"/>
    <property type="match status" value="1"/>
</dbReference>
<accession>A0ABD1BT89</accession>